<dbReference type="Proteomes" id="UP000008963">
    <property type="component" value="Chromosome"/>
</dbReference>
<dbReference type="eggNOG" id="COG2940">
    <property type="taxonomic scope" value="Bacteria"/>
</dbReference>
<dbReference type="PATRIC" id="fig|862908.3.peg.2363"/>
<evidence type="ECO:0000259" key="1">
    <source>
        <dbReference type="PROSITE" id="PS50280"/>
    </source>
</evidence>
<dbReference type="EMBL" id="FQ312005">
    <property type="protein sequence ID" value="CBW27270.1"/>
    <property type="molecule type" value="Genomic_DNA"/>
</dbReference>
<sequence length="151" mass="17683">MLLVKTLIKSSPIHGKGLFANQDIPEGTPIWKYSPSTTRITAIEEFIFQCHSMSLKEIRRHMNYSYLRDGNVWSVLDKTRYINHGQSANIGFLDNFLEISTRDILKGEELIENYHNCYDLFDFFNFDYFKIKKKDDLLDHLQLHLGVASYA</sequence>
<dbReference type="InterPro" id="IPR001214">
    <property type="entry name" value="SET_dom"/>
</dbReference>
<dbReference type="HOGENOM" id="CLU_2035239_0_0_7"/>
<dbReference type="Pfam" id="PF00856">
    <property type="entry name" value="SET"/>
    <property type="match status" value="1"/>
</dbReference>
<dbReference type="PROSITE" id="PS50280">
    <property type="entry name" value="SET"/>
    <property type="match status" value="1"/>
</dbReference>
<dbReference type="STRING" id="862908.BMS_2479"/>
<dbReference type="SUPFAM" id="SSF82199">
    <property type="entry name" value="SET domain"/>
    <property type="match status" value="1"/>
</dbReference>
<dbReference type="SMART" id="SM00317">
    <property type="entry name" value="SET"/>
    <property type="match status" value="1"/>
</dbReference>
<dbReference type="KEGG" id="bmx:BMS_2479"/>
<dbReference type="CDD" id="cd08161">
    <property type="entry name" value="SET"/>
    <property type="match status" value="1"/>
</dbReference>
<feature type="domain" description="SET" evidence="1">
    <location>
        <begin position="4"/>
        <end position="115"/>
    </location>
</feature>
<dbReference type="AlphaFoldDB" id="E1X5E9"/>
<reference evidence="3" key="1">
    <citation type="journal article" date="2013" name="ISME J.">
        <title>A small predatory core genome in the divergent marine Bacteriovorax marinus SJ and the terrestrial Bdellovibrio bacteriovorus.</title>
        <authorList>
            <person name="Crossman L.C."/>
            <person name="Chen H."/>
            <person name="Cerdeno-Tarraga A.M."/>
            <person name="Brooks K."/>
            <person name="Quail M.A."/>
            <person name="Pineiro S.A."/>
            <person name="Hobley L."/>
            <person name="Sockett R.E."/>
            <person name="Bentley S.D."/>
            <person name="Parkhill J."/>
            <person name="Williams H.N."/>
            <person name="Stine O.C."/>
        </authorList>
    </citation>
    <scope>NUCLEOTIDE SEQUENCE [LARGE SCALE GENOMIC DNA]</scope>
    <source>
        <strain evidence="3">ATCC BAA-682 / DSM 15412 / SJ</strain>
    </source>
</reference>
<protein>
    <recommendedName>
        <fullName evidence="1">SET domain-containing protein</fullName>
    </recommendedName>
</protein>
<organism evidence="2 3">
    <name type="scientific">Halobacteriovorax marinus (strain ATCC BAA-682 / DSM 15412 / SJ)</name>
    <name type="common">Bacteriovorax marinus</name>
    <dbReference type="NCBI Taxonomy" id="862908"/>
    <lineage>
        <taxon>Bacteria</taxon>
        <taxon>Pseudomonadati</taxon>
        <taxon>Bdellovibrionota</taxon>
        <taxon>Bacteriovoracia</taxon>
        <taxon>Bacteriovoracales</taxon>
        <taxon>Halobacteriovoraceae</taxon>
        <taxon>Halobacteriovorax</taxon>
    </lineage>
</organism>
<keyword evidence="3" id="KW-1185">Reference proteome</keyword>
<dbReference type="RefSeq" id="WP_014245047.1">
    <property type="nucleotide sequence ID" value="NC_016620.1"/>
</dbReference>
<evidence type="ECO:0000313" key="2">
    <source>
        <dbReference type="EMBL" id="CBW27270.1"/>
    </source>
</evidence>
<dbReference type="InterPro" id="IPR046341">
    <property type="entry name" value="SET_dom_sf"/>
</dbReference>
<dbReference type="Gene3D" id="2.170.270.10">
    <property type="entry name" value="SET domain"/>
    <property type="match status" value="1"/>
</dbReference>
<dbReference type="OrthoDB" id="9804945at2"/>
<gene>
    <name evidence="2" type="ordered locus">BMS_2479</name>
</gene>
<evidence type="ECO:0000313" key="3">
    <source>
        <dbReference type="Proteomes" id="UP000008963"/>
    </source>
</evidence>
<name>E1X5E9_HALMS</name>
<accession>E1X5E9</accession>
<proteinExistence type="predicted"/>